<evidence type="ECO:0000313" key="1">
    <source>
        <dbReference type="EMBL" id="KAH3834258.1"/>
    </source>
</evidence>
<reference evidence="1" key="1">
    <citation type="journal article" date="2019" name="bioRxiv">
        <title>The Genome of the Zebra Mussel, Dreissena polymorpha: A Resource for Invasive Species Research.</title>
        <authorList>
            <person name="McCartney M.A."/>
            <person name="Auch B."/>
            <person name="Kono T."/>
            <person name="Mallez S."/>
            <person name="Zhang Y."/>
            <person name="Obille A."/>
            <person name="Becker A."/>
            <person name="Abrahante J.E."/>
            <person name="Garbe J."/>
            <person name="Badalamenti J.P."/>
            <person name="Herman A."/>
            <person name="Mangelson H."/>
            <person name="Liachko I."/>
            <person name="Sullivan S."/>
            <person name="Sone E.D."/>
            <person name="Koren S."/>
            <person name="Silverstein K.A.T."/>
            <person name="Beckman K.B."/>
            <person name="Gohl D.M."/>
        </authorList>
    </citation>
    <scope>NUCLEOTIDE SEQUENCE</scope>
    <source>
        <strain evidence="1">Duluth1</strain>
        <tissue evidence="1">Whole animal</tissue>
    </source>
</reference>
<proteinExistence type="predicted"/>
<reference evidence="1" key="2">
    <citation type="submission" date="2020-11" db="EMBL/GenBank/DDBJ databases">
        <authorList>
            <person name="McCartney M.A."/>
            <person name="Auch B."/>
            <person name="Kono T."/>
            <person name="Mallez S."/>
            <person name="Becker A."/>
            <person name="Gohl D.M."/>
            <person name="Silverstein K.A.T."/>
            <person name="Koren S."/>
            <person name="Bechman K.B."/>
            <person name="Herman A."/>
            <person name="Abrahante J.E."/>
            <person name="Garbe J."/>
        </authorList>
    </citation>
    <scope>NUCLEOTIDE SEQUENCE</scope>
    <source>
        <strain evidence="1">Duluth1</strain>
        <tissue evidence="1">Whole animal</tissue>
    </source>
</reference>
<evidence type="ECO:0000313" key="2">
    <source>
        <dbReference type="Proteomes" id="UP000828390"/>
    </source>
</evidence>
<protein>
    <submittedName>
        <fullName evidence="1">Uncharacterized protein</fullName>
    </submittedName>
</protein>
<dbReference type="AlphaFoldDB" id="A0A9D4K757"/>
<dbReference type="Proteomes" id="UP000828390">
    <property type="component" value="Unassembled WGS sequence"/>
</dbReference>
<gene>
    <name evidence="1" type="ORF">DPMN_107578</name>
</gene>
<sequence>MKRKTTTAICFKVKKFVEELSTKKKKLIHYTKQSMAPARSPQSLWASGGPNPTLLRQWSARGGGKNLQPGFVVSSSGSQM</sequence>
<keyword evidence="2" id="KW-1185">Reference proteome</keyword>
<organism evidence="1 2">
    <name type="scientific">Dreissena polymorpha</name>
    <name type="common">Zebra mussel</name>
    <name type="synonym">Mytilus polymorpha</name>
    <dbReference type="NCBI Taxonomy" id="45954"/>
    <lineage>
        <taxon>Eukaryota</taxon>
        <taxon>Metazoa</taxon>
        <taxon>Spiralia</taxon>
        <taxon>Lophotrochozoa</taxon>
        <taxon>Mollusca</taxon>
        <taxon>Bivalvia</taxon>
        <taxon>Autobranchia</taxon>
        <taxon>Heteroconchia</taxon>
        <taxon>Euheterodonta</taxon>
        <taxon>Imparidentia</taxon>
        <taxon>Neoheterodontei</taxon>
        <taxon>Myida</taxon>
        <taxon>Dreissenoidea</taxon>
        <taxon>Dreissenidae</taxon>
        <taxon>Dreissena</taxon>
    </lineage>
</organism>
<name>A0A9D4K757_DREPO</name>
<dbReference type="EMBL" id="JAIWYP010000004">
    <property type="protein sequence ID" value="KAH3834258.1"/>
    <property type="molecule type" value="Genomic_DNA"/>
</dbReference>
<accession>A0A9D4K757</accession>
<comment type="caution">
    <text evidence="1">The sequence shown here is derived from an EMBL/GenBank/DDBJ whole genome shotgun (WGS) entry which is preliminary data.</text>
</comment>